<dbReference type="GeneTree" id="ENSGT00510000055338"/>
<protein>
    <submittedName>
        <fullName evidence="2">Uncharacterized protein</fullName>
    </submittedName>
</protein>
<evidence type="ECO:0000313" key="3">
    <source>
        <dbReference type="Proteomes" id="UP000029965"/>
    </source>
</evidence>
<dbReference type="Bgee" id="ENSCSAG00000018484">
    <property type="expression patterns" value="Expressed in caudate nucleus and 6 other cell types or tissues"/>
</dbReference>
<dbReference type="EMBL" id="AQIB01154995">
    <property type="status" value="NOT_ANNOTATED_CDS"/>
    <property type="molecule type" value="Genomic_DNA"/>
</dbReference>
<reference evidence="2 3" key="1">
    <citation type="submission" date="2014-03" db="EMBL/GenBank/DDBJ databases">
        <authorList>
            <person name="Warren W."/>
            <person name="Wilson R.K."/>
        </authorList>
    </citation>
    <scope>NUCLEOTIDE SEQUENCE</scope>
</reference>
<proteinExistence type="predicted"/>
<reference evidence="2" key="3">
    <citation type="submission" date="2025-09" db="UniProtKB">
        <authorList>
            <consortium name="Ensembl"/>
        </authorList>
    </citation>
    <scope>IDENTIFICATION</scope>
</reference>
<feature type="region of interest" description="Disordered" evidence="1">
    <location>
        <begin position="16"/>
        <end position="60"/>
    </location>
</feature>
<dbReference type="eggNOG" id="ENOG502T7AY">
    <property type="taxonomic scope" value="Eukaryota"/>
</dbReference>
<evidence type="ECO:0000313" key="2">
    <source>
        <dbReference type="Ensembl" id="ENSCSAP00000018023.1"/>
    </source>
</evidence>
<dbReference type="AlphaFoldDB" id="A0A0D9SAY4"/>
<name>A0A0D9SAY4_CHLSB</name>
<accession>A0A0D9SAY4</accession>
<keyword evidence="3" id="KW-1185">Reference proteome</keyword>
<feature type="compositionally biased region" description="Polar residues" evidence="1">
    <location>
        <begin position="31"/>
        <end position="60"/>
    </location>
</feature>
<organism evidence="2 3">
    <name type="scientific">Chlorocebus sabaeus</name>
    <name type="common">Green monkey</name>
    <name type="synonym">Simia sabaea</name>
    <dbReference type="NCBI Taxonomy" id="60711"/>
    <lineage>
        <taxon>Eukaryota</taxon>
        <taxon>Metazoa</taxon>
        <taxon>Chordata</taxon>
        <taxon>Craniata</taxon>
        <taxon>Vertebrata</taxon>
        <taxon>Euteleostomi</taxon>
        <taxon>Mammalia</taxon>
        <taxon>Eutheria</taxon>
        <taxon>Euarchontoglires</taxon>
        <taxon>Primates</taxon>
        <taxon>Haplorrhini</taxon>
        <taxon>Catarrhini</taxon>
        <taxon>Cercopithecidae</taxon>
        <taxon>Cercopithecinae</taxon>
        <taxon>Chlorocebus</taxon>
    </lineage>
</organism>
<sequence length="60" mass="6345">CAMYSARACPADCMATAPQGLSPQEWEANRETGSSSHDGTTQCSIRSPPSSSTHLSRTQT</sequence>
<dbReference type="Ensembl" id="ENSCSAT00000018574.1">
    <property type="protein sequence ID" value="ENSCSAP00000018023.1"/>
    <property type="gene ID" value="ENSCSAG00000018484.1"/>
</dbReference>
<evidence type="ECO:0000256" key="1">
    <source>
        <dbReference type="SAM" id="MobiDB-lite"/>
    </source>
</evidence>
<reference evidence="2" key="2">
    <citation type="submission" date="2025-08" db="UniProtKB">
        <authorList>
            <consortium name="Ensembl"/>
        </authorList>
    </citation>
    <scope>IDENTIFICATION</scope>
</reference>
<dbReference type="Proteomes" id="UP000029965">
    <property type="component" value="Chromosome 5"/>
</dbReference>